<keyword evidence="4" id="KW-0687">Ribonucleoprotein</keyword>
<evidence type="ECO:0000256" key="3">
    <source>
        <dbReference type="ARBA" id="ARBA00022552"/>
    </source>
</evidence>
<dbReference type="SUPFAM" id="SSF144210">
    <property type="entry name" value="Nop10-like SnoRNP"/>
    <property type="match status" value="1"/>
</dbReference>
<dbReference type="AlphaFoldDB" id="A0A075G1U6"/>
<dbReference type="GO" id="GO:0030515">
    <property type="term" value="F:snoRNA binding"/>
    <property type="evidence" value="ECO:0007669"/>
    <property type="project" value="InterPro"/>
</dbReference>
<dbReference type="InterPro" id="IPR007264">
    <property type="entry name" value="H/ACA_rnp_Nop10"/>
</dbReference>
<evidence type="ECO:0000256" key="2">
    <source>
        <dbReference type="ARBA" id="ARBA00022517"/>
    </source>
</evidence>
<dbReference type="EMBL" id="KF900508">
    <property type="protein sequence ID" value="AIE97454.1"/>
    <property type="molecule type" value="Genomic_DNA"/>
</dbReference>
<feature type="compositionally biased region" description="Basic and acidic residues" evidence="5">
    <location>
        <begin position="50"/>
        <end position="73"/>
    </location>
</feature>
<dbReference type="GO" id="GO:0006364">
    <property type="term" value="P:rRNA processing"/>
    <property type="evidence" value="ECO:0007669"/>
    <property type="project" value="UniProtKB-KW"/>
</dbReference>
<dbReference type="InterPro" id="IPR036756">
    <property type="entry name" value="H/ACA_rnp_Nop10_sf"/>
</dbReference>
<accession>A0A075G1U6</accession>
<evidence type="ECO:0000313" key="6">
    <source>
        <dbReference type="EMBL" id="AIE97454.1"/>
    </source>
</evidence>
<feature type="region of interest" description="Disordered" evidence="5">
    <location>
        <begin position="35"/>
        <end position="73"/>
    </location>
</feature>
<dbReference type="GO" id="GO:1990904">
    <property type="term" value="C:ribonucleoprotein complex"/>
    <property type="evidence" value="ECO:0007669"/>
    <property type="project" value="UniProtKB-KW"/>
</dbReference>
<sequence length="73" mass="8048">MVRTKLQRCTACGEHGLGARCKECGAAMVAVSPMKYSPEDPQGARRRKRLDVGSKEWLESLPTPREDTGGEEE</sequence>
<keyword evidence="2" id="KW-0690">Ribosome biogenesis</keyword>
<dbReference type="Pfam" id="PF04135">
    <property type="entry name" value="Nop10p"/>
    <property type="match status" value="1"/>
</dbReference>
<evidence type="ECO:0000256" key="1">
    <source>
        <dbReference type="ARBA" id="ARBA00009462"/>
    </source>
</evidence>
<evidence type="ECO:0000256" key="4">
    <source>
        <dbReference type="ARBA" id="ARBA00023274"/>
    </source>
</evidence>
<evidence type="ECO:0000256" key="5">
    <source>
        <dbReference type="SAM" id="MobiDB-lite"/>
    </source>
</evidence>
<proteinExistence type="inferred from homology"/>
<dbReference type="GO" id="GO:0001522">
    <property type="term" value="P:pseudouridine synthesis"/>
    <property type="evidence" value="ECO:0007669"/>
    <property type="project" value="InterPro"/>
</dbReference>
<reference evidence="6" key="1">
    <citation type="journal article" date="2014" name="Genome Biol. Evol.">
        <title>Pangenome evidence for extensive interdomain horizontal transfer affecting lineage core and shell genes in uncultured planktonic thaumarchaeota and euryarchaeota.</title>
        <authorList>
            <person name="Deschamps P."/>
            <person name="Zivanovic Y."/>
            <person name="Moreira D."/>
            <person name="Rodriguez-Valera F."/>
            <person name="Lopez-Garcia P."/>
        </authorList>
    </citation>
    <scope>NUCLEOTIDE SEQUENCE</scope>
</reference>
<organism evidence="6">
    <name type="scientific">uncultured marine group II/III euryarchaeote KM3_01_B07</name>
    <dbReference type="NCBI Taxonomy" id="1457832"/>
    <lineage>
        <taxon>Archaea</taxon>
        <taxon>Methanobacteriati</taxon>
        <taxon>Methanobacteriota</taxon>
        <taxon>environmental samples</taxon>
    </lineage>
</organism>
<keyword evidence="3" id="KW-0698">rRNA processing</keyword>
<dbReference type="Gene3D" id="2.20.28.40">
    <property type="entry name" value="H/ACA ribonucleoprotein complex, subunit Nop10"/>
    <property type="match status" value="1"/>
</dbReference>
<name>A0A075G1U6_9EURY</name>
<comment type="similarity">
    <text evidence="1">Belongs to the NOP10 family.</text>
</comment>
<protein>
    <submittedName>
        <fullName evidence="6">Putative Zn-ribbon RNA-binding protein</fullName>
    </submittedName>
</protein>